<evidence type="ECO:0000313" key="13">
    <source>
        <dbReference type="Proteomes" id="UP000251617"/>
    </source>
</evidence>
<dbReference type="PANTHER" id="PTHR30451:SF20">
    <property type="entry name" value="FIMBRIAE USHER"/>
    <property type="match status" value="1"/>
</dbReference>
<dbReference type="InterPro" id="IPR018030">
    <property type="entry name" value="Fimbrial_membr_usher_CS"/>
</dbReference>
<dbReference type="InterPro" id="IPR025885">
    <property type="entry name" value="PapC_N"/>
</dbReference>
<keyword evidence="9" id="KW-1029">Fimbrium biogenesis</keyword>
<dbReference type="InterPro" id="IPR043142">
    <property type="entry name" value="PapC-like_C_sf"/>
</dbReference>
<sequence>MRFPRCAISTWMTTAPLEKLLQSCSSLKAVEPMSCRRWWAILGMTGGYVGLVPGVEFDPGLLRQGSTINLERFQASDSVPQGDFALDIILNQQWIGRRTVFLRNRDASGQAAPCYDRILLEELGLDLARLAAQPRKQLTIPDSCMMLPQLLVAASEDLNFGALQLRLEIDRSLLRRQPQDNLPFHTWDAGVTAGFVDYRLNVHEQHDLQAGSRSQQGYLGLRAGFNTGDWYWRHEGNAQMSDKRAARYQPGATSVRRDVPLWSAQLTLGDGYAAGDVFDSSAFRGLRLSTDERMLPRAQRGFAPVVRGVANTTALLSIRQRGMLLHESTVPPGPFEIDDLYASGLNDDLEVTLEEADGSVRRFTLPYQAAPLALREGASRFDLSAGVWRDDLGRPGPGHVQGSWQQGVDNTFSVHGGAWLAEDYLASAMGGAINSRFGAFGLTAYHAQASLGQGRSAQGQALRFSWRQRVEATATDLSASLTHRNNAGYYSFDEFARSSQQTQRTNQRSPQHWRAALTLQQRLPGSGRLSLRASAGKQWGSGVGNREYNVGYYNNLRSLSYGMTLGREYRGNGQAVSALTLTASLPLGLQRRGSLSSSMSRDSEGGARTNVRWSATAGEDGQWGYGLSSVYQEGRQGGAGLDANLVHRSPTGELSGVVAQRQGSRQLALGARGSVVAHPGGVLLAQPLGESFAIVHAPFAEAARIQQHPSVRLNAQGFAVVPSLSPYSVNTVDLDPKGMSQDVELQISGQSVVPRAGAVTLLHYPTRSGRLLMLEARNEHGHALPFGAQVFDVQGDEVGMVGQGSRLHFRSHDARGRVRVSWGEQADASCWLDYAEGAASTCTSGPADEA</sequence>
<keyword evidence="4" id="KW-1134">Transmembrane beta strand</keyword>
<evidence type="ECO:0000256" key="4">
    <source>
        <dbReference type="ARBA" id="ARBA00022452"/>
    </source>
</evidence>
<comment type="subcellular location">
    <subcellularLocation>
        <location evidence="1 9">Cell outer membrane</location>
        <topology evidence="1 9">Multi-pass membrane protein</topology>
    </subcellularLocation>
</comment>
<evidence type="ECO:0000256" key="1">
    <source>
        <dbReference type="ARBA" id="ARBA00004571"/>
    </source>
</evidence>
<dbReference type="Pfam" id="PF13954">
    <property type="entry name" value="PapC_N"/>
    <property type="match status" value="1"/>
</dbReference>
<dbReference type="InterPro" id="IPR025949">
    <property type="entry name" value="PapC-like_C"/>
</dbReference>
<proteinExistence type="inferred from homology"/>
<feature type="domain" description="PapC N-terminal" evidence="11">
    <location>
        <begin position="56"/>
        <end position="201"/>
    </location>
</feature>
<evidence type="ECO:0000259" key="10">
    <source>
        <dbReference type="Pfam" id="PF13953"/>
    </source>
</evidence>
<evidence type="ECO:0000256" key="6">
    <source>
        <dbReference type="ARBA" id="ARBA00022729"/>
    </source>
</evidence>
<dbReference type="EMBL" id="CP030750">
    <property type="protein sequence ID" value="AXA25589.1"/>
    <property type="molecule type" value="Genomic_DNA"/>
</dbReference>
<protein>
    <submittedName>
        <fullName evidence="12">Fimbrial biogenesis outer membrane usher protein</fullName>
    </submittedName>
</protein>
<reference evidence="12 13" key="1">
    <citation type="submission" date="2018-06" db="EMBL/GenBank/DDBJ databases">
        <title>The genome of Pseudomonas putida NX-1, a lignin degrader.</title>
        <authorList>
            <person name="Xu Z."/>
        </authorList>
    </citation>
    <scope>NUCLEOTIDE SEQUENCE [LARGE SCALE GENOMIC DNA]</scope>
    <source>
        <strain evidence="12 13">NX-1</strain>
    </source>
</reference>
<name>A0AAD0L881_PSEPU</name>
<keyword evidence="3 9" id="KW-0813">Transport</keyword>
<dbReference type="AlphaFoldDB" id="A0AAD0L881"/>
<evidence type="ECO:0000256" key="5">
    <source>
        <dbReference type="ARBA" id="ARBA00022692"/>
    </source>
</evidence>
<organism evidence="12 13">
    <name type="scientific">Pseudomonas putida</name>
    <name type="common">Arthrobacter siderocapsulatus</name>
    <dbReference type="NCBI Taxonomy" id="303"/>
    <lineage>
        <taxon>Bacteria</taxon>
        <taxon>Pseudomonadati</taxon>
        <taxon>Pseudomonadota</taxon>
        <taxon>Gammaproteobacteria</taxon>
        <taxon>Pseudomonadales</taxon>
        <taxon>Pseudomonadaceae</taxon>
        <taxon>Pseudomonas</taxon>
    </lineage>
</organism>
<evidence type="ECO:0000313" key="12">
    <source>
        <dbReference type="EMBL" id="AXA25589.1"/>
    </source>
</evidence>
<keyword evidence="8 9" id="KW-0998">Cell outer membrane</keyword>
<dbReference type="PROSITE" id="PS01151">
    <property type="entry name" value="FIMBRIAL_USHER"/>
    <property type="match status" value="1"/>
</dbReference>
<dbReference type="InterPro" id="IPR037224">
    <property type="entry name" value="PapC_N_sf"/>
</dbReference>
<dbReference type="InterPro" id="IPR000015">
    <property type="entry name" value="Fimb_usher"/>
</dbReference>
<dbReference type="GO" id="GO:0009279">
    <property type="term" value="C:cell outer membrane"/>
    <property type="evidence" value="ECO:0007669"/>
    <property type="project" value="UniProtKB-SubCell"/>
</dbReference>
<evidence type="ECO:0000256" key="2">
    <source>
        <dbReference type="ARBA" id="ARBA00008064"/>
    </source>
</evidence>
<accession>A0AAD0L881</accession>
<evidence type="ECO:0000259" key="11">
    <source>
        <dbReference type="Pfam" id="PF13954"/>
    </source>
</evidence>
<dbReference type="GO" id="GO:0009297">
    <property type="term" value="P:pilus assembly"/>
    <property type="evidence" value="ECO:0007669"/>
    <property type="project" value="InterPro"/>
</dbReference>
<dbReference type="Gene3D" id="2.60.40.2610">
    <property type="entry name" value="Outer membrane usher protein FimD, plug domain"/>
    <property type="match status" value="1"/>
</dbReference>
<dbReference type="Pfam" id="PF00577">
    <property type="entry name" value="Usher"/>
    <property type="match status" value="1"/>
</dbReference>
<evidence type="ECO:0000256" key="3">
    <source>
        <dbReference type="ARBA" id="ARBA00022448"/>
    </source>
</evidence>
<comment type="similarity">
    <text evidence="2 9">Belongs to the fimbrial export usher family.</text>
</comment>
<evidence type="ECO:0000256" key="8">
    <source>
        <dbReference type="ARBA" id="ARBA00023237"/>
    </source>
</evidence>
<dbReference type="Gene3D" id="3.10.20.410">
    <property type="match status" value="1"/>
</dbReference>
<dbReference type="SUPFAM" id="SSF141729">
    <property type="entry name" value="FimD N-terminal domain-like"/>
    <property type="match status" value="1"/>
</dbReference>
<dbReference type="PANTHER" id="PTHR30451">
    <property type="entry name" value="OUTER MEMBRANE USHER PROTEIN"/>
    <property type="match status" value="1"/>
</dbReference>
<keyword evidence="5 9" id="KW-0812">Transmembrane</keyword>
<dbReference type="Gene3D" id="2.60.40.2070">
    <property type="match status" value="1"/>
</dbReference>
<gene>
    <name evidence="12" type="ORF">C1S65_16235</name>
</gene>
<dbReference type="Proteomes" id="UP000251617">
    <property type="component" value="Chromosome"/>
</dbReference>
<dbReference type="InterPro" id="IPR042186">
    <property type="entry name" value="FimD_plug_dom"/>
</dbReference>
<keyword evidence="7 9" id="KW-0472">Membrane</keyword>
<dbReference type="GO" id="GO:0015473">
    <property type="term" value="F:fimbrial usher porin activity"/>
    <property type="evidence" value="ECO:0007669"/>
    <property type="project" value="InterPro"/>
</dbReference>
<evidence type="ECO:0000256" key="7">
    <source>
        <dbReference type="ARBA" id="ARBA00023136"/>
    </source>
</evidence>
<dbReference type="Gene3D" id="2.60.40.3110">
    <property type="match status" value="1"/>
</dbReference>
<feature type="domain" description="PapC-like C-terminal" evidence="10">
    <location>
        <begin position="773"/>
        <end position="835"/>
    </location>
</feature>
<evidence type="ECO:0000256" key="9">
    <source>
        <dbReference type="RuleBase" id="RU003884"/>
    </source>
</evidence>
<dbReference type="Pfam" id="PF13953">
    <property type="entry name" value="PapC_C"/>
    <property type="match status" value="1"/>
</dbReference>
<keyword evidence="6" id="KW-0732">Signal</keyword>